<keyword evidence="2" id="KW-0611">Plant defense</keyword>
<dbReference type="EMBL" id="JARAOO010000009">
    <property type="protein sequence ID" value="KAJ7955163.1"/>
    <property type="molecule type" value="Genomic_DNA"/>
</dbReference>
<evidence type="ECO:0000313" key="5">
    <source>
        <dbReference type="EMBL" id="KAJ7955163.1"/>
    </source>
</evidence>
<dbReference type="PRINTS" id="PR00634">
    <property type="entry name" value="BETALLERGEN"/>
</dbReference>
<reference evidence="5" key="1">
    <citation type="journal article" date="2023" name="Science">
        <title>Elucidation of the pathway for biosynthesis of saponin adjuvants from the soapbark tree.</title>
        <authorList>
            <person name="Reed J."/>
            <person name="Orme A."/>
            <person name="El-Demerdash A."/>
            <person name="Owen C."/>
            <person name="Martin L.B.B."/>
            <person name="Misra R.C."/>
            <person name="Kikuchi S."/>
            <person name="Rejzek M."/>
            <person name="Martin A.C."/>
            <person name="Harkess A."/>
            <person name="Leebens-Mack J."/>
            <person name="Louveau T."/>
            <person name="Stephenson M.J."/>
            <person name="Osbourn A."/>
        </authorList>
    </citation>
    <scope>NUCLEOTIDE SEQUENCE</scope>
    <source>
        <strain evidence="5">S10</strain>
    </source>
</reference>
<name>A0AAD7LC59_QUISA</name>
<comment type="similarity">
    <text evidence="1">Belongs to the BetVI family.</text>
</comment>
<feature type="domain" description="Bet v I/Major latex protein" evidence="4">
    <location>
        <begin position="1"/>
        <end position="156"/>
    </location>
</feature>
<dbReference type="GO" id="GO:0010427">
    <property type="term" value="F:abscisic acid binding"/>
    <property type="evidence" value="ECO:0007669"/>
    <property type="project" value="InterPro"/>
</dbReference>
<dbReference type="GO" id="GO:0005634">
    <property type="term" value="C:nucleus"/>
    <property type="evidence" value="ECO:0007669"/>
    <property type="project" value="TreeGrafter"/>
</dbReference>
<dbReference type="GO" id="GO:0006952">
    <property type="term" value="P:defense response"/>
    <property type="evidence" value="ECO:0007669"/>
    <property type="project" value="UniProtKB-KW"/>
</dbReference>
<evidence type="ECO:0000256" key="2">
    <source>
        <dbReference type="ARBA" id="ARBA00022821"/>
    </source>
</evidence>
<dbReference type="PANTHER" id="PTHR31213">
    <property type="entry name" value="OS08G0374000 PROTEIN-RELATED"/>
    <property type="match status" value="1"/>
</dbReference>
<sequence>MGTTTITEEVTSPVPVQRLFKALILEADNLIPKLIPQVIKSVEIIEGNGGPGTIKKTTITEGGQLKYLKHRIDALDKDNLTYGYTLIEGDDLQEKNIESVSYEIKFESTPNGGSKVKTVTNYNSKPGTVIKEEEIEAAKQKGLAVYKAVDAYLLANPEAYAN</sequence>
<protein>
    <submittedName>
        <fullName evidence="5">Major allergen Pru ar 1-like</fullName>
    </submittedName>
</protein>
<dbReference type="GO" id="GO:0009738">
    <property type="term" value="P:abscisic acid-activated signaling pathway"/>
    <property type="evidence" value="ECO:0007669"/>
    <property type="project" value="InterPro"/>
</dbReference>
<dbReference type="AlphaFoldDB" id="A0AAD7LC59"/>
<accession>A0AAD7LC59</accession>
<evidence type="ECO:0000256" key="1">
    <source>
        <dbReference type="ARBA" id="ARBA00009744"/>
    </source>
</evidence>
<comment type="caution">
    <text evidence="5">The sequence shown here is derived from an EMBL/GenBank/DDBJ whole genome shotgun (WGS) entry which is preliminary data.</text>
</comment>
<evidence type="ECO:0000313" key="6">
    <source>
        <dbReference type="Proteomes" id="UP001163823"/>
    </source>
</evidence>
<dbReference type="SUPFAM" id="SSF55961">
    <property type="entry name" value="Bet v1-like"/>
    <property type="match status" value="1"/>
</dbReference>
<dbReference type="InterPro" id="IPR000916">
    <property type="entry name" value="Bet_v_I/MLP"/>
</dbReference>
<organism evidence="5 6">
    <name type="scientific">Quillaja saponaria</name>
    <name type="common">Soap bark tree</name>
    <dbReference type="NCBI Taxonomy" id="32244"/>
    <lineage>
        <taxon>Eukaryota</taxon>
        <taxon>Viridiplantae</taxon>
        <taxon>Streptophyta</taxon>
        <taxon>Embryophyta</taxon>
        <taxon>Tracheophyta</taxon>
        <taxon>Spermatophyta</taxon>
        <taxon>Magnoliopsida</taxon>
        <taxon>eudicotyledons</taxon>
        <taxon>Gunneridae</taxon>
        <taxon>Pentapetalae</taxon>
        <taxon>rosids</taxon>
        <taxon>fabids</taxon>
        <taxon>Fabales</taxon>
        <taxon>Quillajaceae</taxon>
        <taxon>Quillaja</taxon>
    </lineage>
</organism>
<dbReference type="Proteomes" id="UP001163823">
    <property type="component" value="Chromosome 9"/>
</dbReference>
<dbReference type="InterPro" id="IPR024949">
    <property type="entry name" value="Bet_v_I_allergen"/>
</dbReference>
<dbReference type="InterPro" id="IPR050279">
    <property type="entry name" value="Plant_def-hormone_signal"/>
</dbReference>
<keyword evidence="3" id="KW-0568">Pathogenesis-related protein</keyword>
<dbReference type="Gene3D" id="3.30.530.20">
    <property type="match status" value="1"/>
</dbReference>
<dbReference type="GO" id="GO:0005737">
    <property type="term" value="C:cytoplasm"/>
    <property type="evidence" value="ECO:0007669"/>
    <property type="project" value="TreeGrafter"/>
</dbReference>
<keyword evidence="6" id="KW-1185">Reference proteome</keyword>
<proteinExistence type="inferred from homology"/>
<dbReference type="InterPro" id="IPR023393">
    <property type="entry name" value="START-like_dom_sf"/>
</dbReference>
<dbReference type="CDD" id="cd07816">
    <property type="entry name" value="Bet_v1-like"/>
    <property type="match status" value="1"/>
</dbReference>
<dbReference type="FunFam" id="3.30.530.20:FF:000007">
    <property type="entry name" value="Major pollen allergen Bet v 1-A"/>
    <property type="match status" value="1"/>
</dbReference>
<evidence type="ECO:0000259" key="4">
    <source>
        <dbReference type="Pfam" id="PF00407"/>
    </source>
</evidence>
<dbReference type="GO" id="GO:0004864">
    <property type="term" value="F:protein phosphatase inhibitor activity"/>
    <property type="evidence" value="ECO:0007669"/>
    <property type="project" value="InterPro"/>
</dbReference>
<dbReference type="PANTHER" id="PTHR31213:SF17">
    <property type="entry name" value="MAJOR ALLERGEN PRU AR 1-LIKE"/>
    <property type="match status" value="1"/>
</dbReference>
<dbReference type="KEGG" id="qsa:O6P43_021798"/>
<evidence type="ECO:0000256" key="3">
    <source>
        <dbReference type="ARBA" id="ARBA00023265"/>
    </source>
</evidence>
<gene>
    <name evidence="5" type="ORF">O6P43_021798</name>
</gene>
<dbReference type="Pfam" id="PF00407">
    <property type="entry name" value="Bet_v_1"/>
    <property type="match status" value="1"/>
</dbReference>
<dbReference type="GO" id="GO:0038023">
    <property type="term" value="F:signaling receptor activity"/>
    <property type="evidence" value="ECO:0007669"/>
    <property type="project" value="InterPro"/>
</dbReference>